<dbReference type="PANTHER" id="PTHR48102:SF7">
    <property type="entry name" value="ATP-DEPENDENT CLP PROTEASE ATP-BINDING SUBUNIT CLPX-LIKE, MITOCHONDRIAL"/>
    <property type="match status" value="1"/>
</dbReference>
<dbReference type="Pfam" id="PF10431">
    <property type="entry name" value="ClpB_D2-small"/>
    <property type="match status" value="1"/>
</dbReference>
<evidence type="ECO:0000256" key="2">
    <source>
        <dbReference type="ARBA" id="ARBA00022840"/>
    </source>
</evidence>
<dbReference type="GO" id="GO:0140662">
    <property type="term" value="F:ATP-dependent protein folding chaperone"/>
    <property type="evidence" value="ECO:0007669"/>
    <property type="project" value="InterPro"/>
</dbReference>
<evidence type="ECO:0000256" key="3">
    <source>
        <dbReference type="ARBA" id="ARBA00023186"/>
    </source>
</evidence>
<keyword evidence="6" id="KW-0378">Hydrolase</keyword>
<dbReference type="InterPro" id="IPR050052">
    <property type="entry name" value="ATP-dep_Clp_protease_ClpX"/>
</dbReference>
<name>A0A346E0R4_9FLAO</name>
<dbReference type="NCBIfam" id="TIGR00382">
    <property type="entry name" value="clpX"/>
    <property type="match status" value="1"/>
</dbReference>
<dbReference type="Pfam" id="PF07724">
    <property type="entry name" value="AAA_2"/>
    <property type="match status" value="1"/>
</dbReference>
<dbReference type="AlphaFoldDB" id="A0A346E0R4"/>
<keyword evidence="1" id="KW-0547">Nucleotide-binding</keyword>
<dbReference type="GO" id="GO:0008233">
    <property type="term" value="F:peptidase activity"/>
    <property type="evidence" value="ECO:0007669"/>
    <property type="project" value="UniProtKB-KW"/>
</dbReference>
<dbReference type="SUPFAM" id="SSF52540">
    <property type="entry name" value="P-loop containing nucleoside triphosphate hydrolases"/>
    <property type="match status" value="1"/>
</dbReference>
<feature type="domain" description="AAA+ ATPase" evidence="4">
    <location>
        <begin position="107"/>
        <end position="261"/>
    </location>
</feature>
<proteinExistence type="predicted"/>
<evidence type="ECO:0000313" key="6">
    <source>
        <dbReference type="EMBL" id="AXN02569.1"/>
    </source>
</evidence>
<dbReference type="InterPro" id="IPR019489">
    <property type="entry name" value="Clp_ATPase_C"/>
</dbReference>
<dbReference type="EMBL" id="CP028359">
    <property type="protein sequence ID" value="AXN02569.1"/>
    <property type="molecule type" value="Genomic_DNA"/>
</dbReference>
<evidence type="ECO:0000313" key="7">
    <source>
        <dbReference type="Proteomes" id="UP000257017"/>
    </source>
</evidence>
<dbReference type="InterPro" id="IPR004487">
    <property type="entry name" value="Clp_protease_ATP-bd_su_ClpX"/>
</dbReference>
<dbReference type="Gene3D" id="3.40.50.300">
    <property type="entry name" value="P-loop containing nucleotide triphosphate hydrolases"/>
    <property type="match status" value="1"/>
</dbReference>
<protein>
    <submittedName>
        <fullName evidence="6">ATP-dependent Clp protease ATP-binding subunit ClpX</fullName>
    </submittedName>
</protein>
<dbReference type="SMART" id="SM01086">
    <property type="entry name" value="ClpB_D2-small"/>
    <property type="match status" value="1"/>
</dbReference>
<dbReference type="GO" id="GO:0051301">
    <property type="term" value="P:cell division"/>
    <property type="evidence" value="ECO:0007669"/>
    <property type="project" value="TreeGrafter"/>
</dbReference>
<keyword evidence="2 6" id="KW-0067">ATP-binding</keyword>
<dbReference type="SMART" id="SM00382">
    <property type="entry name" value="AAA"/>
    <property type="match status" value="1"/>
</dbReference>
<reference evidence="6 7" key="1">
    <citation type="submission" date="2018-03" db="EMBL/GenBank/DDBJ databases">
        <title>A parallel universe: an anciently diverged bacterial symbiosis in a Hawaiian planthopper (Hemiptera: Cixiidae) reveals rearranged nutritional responsibilities.</title>
        <authorList>
            <person name="Bennett G."/>
            <person name="Mao M."/>
        </authorList>
    </citation>
    <scope>NUCLEOTIDE SEQUENCE [LARGE SCALE GENOMIC DNA]</scope>
    <source>
        <strain evidence="6 7">OLIH</strain>
    </source>
</reference>
<dbReference type="PANTHER" id="PTHR48102">
    <property type="entry name" value="ATP-DEPENDENT CLP PROTEASE ATP-BINDING SUBUNIT CLPX-LIKE, MITOCHONDRIAL-RELATED"/>
    <property type="match status" value="1"/>
</dbReference>
<keyword evidence="6" id="KW-0645">Protease</keyword>
<dbReference type="Proteomes" id="UP000257017">
    <property type="component" value="Chromosome"/>
</dbReference>
<dbReference type="NCBIfam" id="NF003745">
    <property type="entry name" value="PRK05342.1"/>
    <property type="match status" value="1"/>
</dbReference>
<dbReference type="GO" id="GO:0016887">
    <property type="term" value="F:ATP hydrolysis activity"/>
    <property type="evidence" value="ECO:0007669"/>
    <property type="project" value="InterPro"/>
</dbReference>
<evidence type="ECO:0000259" key="4">
    <source>
        <dbReference type="SMART" id="SM00382"/>
    </source>
</evidence>
<dbReference type="GO" id="GO:0005524">
    <property type="term" value="F:ATP binding"/>
    <property type="evidence" value="ECO:0007669"/>
    <property type="project" value="UniProtKB-KW"/>
</dbReference>
<evidence type="ECO:0000259" key="5">
    <source>
        <dbReference type="SMART" id="SM01086"/>
    </source>
</evidence>
<gene>
    <name evidence="6" type="ORF">C9I73_015</name>
</gene>
<dbReference type="InterPro" id="IPR027417">
    <property type="entry name" value="P-loop_NTPase"/>
</dbReference>
<feature type="domain" description="Clp ATPase C-terminal" evidence="5">
    <location>
        <begin position="308"/>
        <end position="397"/>
    </location>
</feature>
<evidence type="ECO:0000256" key="1">
    <source>
        <dbReference type="ARBA" id="ARBA00022741"/>
    </source>
</evidence>
<dbReference type="CDD" id="cd19497">
    <property type="entry name" value="RecA-like_ClpX"/>
    <property type="match status" value="1"/>
</dbReference>
<dbReference type="Gene3D" id="1.10.8.60">
    <property type="match status" value="1"/>
</dbReference>
<sequence length="397" mass="45621">MMLNIKFKTSLRCSFCSAKKKELIKVFIFDSDLVCNNCIIKILYIYKIYINFKNAKNTQQLIVTPKNIKYYLDKYIIGQEEAKQIVSVSIYNHYKRLILSENKIEVNKANILLIGNTGTGKTLFAKSLARFLNLPLAIVDATSLTEAGYVGDDVENILTKLLQKANFDLNLAEKGIIFIDEIDKISKKSIHNTSITRDVSGEGVQQALLKILEGSYVNISTQFGRKHPENPMVSINTKDILFLSGGTFAGLDEIVYNRLNVSKIGFNKKRKDNKKELFDSLKSEDLINFGFIPEFLGRWPIICQLQNFTEKEYKEILLSTKNSILKQYKNLLKLDKIDFSITKKAIELIIKKAMKLNIGARGLHYICEKIFNKYTFSFEWFKKKQIKLTKKAIQKII</sequence>
<dbReference type="GO" id="GO:0051603">
    <property type="term" value="P:proteolysis involved in protein catabolic process"/>
    <property type="evidence" value="ECO:0007669"/>
    <property type="project" value="TreeGrafter"/>
</dbReference>
<dbReference type="GO" id="GO:0051082">
    <property type="term" value="F:unfolded protein binding"/>
    <property type="evidence" value="ECO:0007669"/>
    <property type="project" value="InterPro"/>
</dbReference>
<dbReference type="GO" id="GO:0009376">
    <property type="term" value="C:HslUV protease complex"/>
    <property type="evidence" value="ECO:0007669"/>
    <property type="project" value="TreeGrafter"/>
</dbReference>
<accession>A0A346E0R4</accession>
<organism evidence="6 7">
    <name type="scientific">Candidatus Karelsulcia muelleri</name>
    <dbReference type="NCBI Taxonomy" id="336810"/>
    <lineage>
        <taxon>Bacteria</taxon>
        <taxon>Pseudomonadati</taxon>
        <taxon>Bacteroidota</taxon>
        <taxon>Flavobacteriia</taxon>
        <taxon>Flavobacteriales</taxon>
        <taxon>Candidatus Karelsulcia</taxon>
    </lineage>
</organism>
<dbReference type="InterPro" id="IPR003593">
    <property type="entry name" value="AAA+_ATPase"/>
</dbReference>
<keyword evidence="3" id="KW-0143">Chaperone</keyword>
<dbReference type="InterPro" id="IPR003959">
    <property type="entry name" value="ATPase_AAA_core"/>
</dbReference>